<reference evidence="4 5" key="1">
    <citation type="submission" date="2016-11" db="EMBL/GenBank/DDBJ databases">
        <authorList>
            <person name="Jaros S."/>
            <person name="Januszkiewicz K."/>
            <person name="Wedrychowicz H."/>
        </authorList>
    </citation>
    <scope>NUCLEOTIDE SEQUENCE [LARGE SCALE GENOMIC DNA]</scope>
    <source>
        <strain evidence="4 5">DSM 8605</strain>
    </source>
</reference>
<dbReference type="Gene3D" id="3.20.20.450">
    <property type="entry name" value="EAL domain"/>
    <property type="match status" value="1"/>
</dbReference>
<dbReference type="PROSITE" id="PS50887">
    <property type="entry name" value="GGDEF"/>
    <property type="match status" value="1"/>
</dbReference>
<dbReference type="InterPro" id="IPR035919">
    <property type="entry name" value="EAL_sf"/>
</dbReference>
<dbReference type="InterPro" id="IPR001633">
    <property type="entry name" value="EAL_dom"/>
</dbReference>
<name>A0A1M5WU81_9CLOT</name>
<dbReference type="InterPro" id="IPR050706">
    <property type="entry name" value="Cyclic-di-GMP_PDE-like"/>
</dbReference>
<dbReference type="Proteomes" id="UP000184447">
    <property type="component" value="Unassembled WGS sequence"/>
</dbReference>
<feature type="transmembrane region" description="Helical" evidence="1">
    <location>
        <begin position="18"/>
        <end position="36"/>
    </location>
</feature>
<dbReference type="STRING" id="1121316.SAMN02745207_03096"/>
<dbReference type="CDD" id="cd01949">
    <property type="entry name" value="GGDEF"/>
    <property type="match status" value="1"/>
</dbReference>
<dbReference type="EMBL" id="FQXM01000020">
    <property type="protein sequence ID" value="SHH90654.1"/>
    <property type="molecule type" value="Genomic_DNA"/>
</dbReference>
<feature type="domain" description="GGDEF" evidence="3">
    <location>
        <begin position="238"/>
        <end position="373"/>
    </location>
</feature>
<accession>A0A1M5WU81</accession>
<evidence type="ECO:0000259" key="2">
    <source>
        <dbReference type="PROSITE" id="PS50883"/>
    </source>
</evidence>
<dbReference type="SMART" id="SM00267">
    <property type="entry name" value="GGDEF"/>
    <property type="match status" value="1"/>
</dbReference>
<dbReference type="OrthoDB" id="9762141at2"/>
<organism evidence="4 5">
    <name type="scientific">Clostridium grantii DSM 8605</name>
    <dbReference type="NCBI Taxonomy" id="1121316"/>
    <lineage>
        <taxon>Bacteria</taxon>
        <taxon>Bacillati</taxon>
        <taxon>Bacillota</taxon>
        <taxon>Clostridia</taxon>
        <taxon>Eubacteriales</taxon>
        <taxon>Clostridiaceae</taxon>
        <taxon>Clostridium</taxon>
    </lineage>
</organism>
<evidence type="ECO:0000256" key="1">
    <source>
        <dbReference type="SAM" id="Phobius"/>
    </source>
</evidence>
<proteinExistence type="predicted"/>
<dbReference type="PROSITE" id="PS50883">
    <property type="entry name" value="EAL"/>
    <property type="match status" value="1"/>
</dbReference>
<dbReference type="GO" id="GO:0071111">
    <property type="term" value="F:cyclic-guanylate-specific phosphodiesterase activity"/>
    <property type="evidence" value="ECO:0007669"/>
    <property type="project" value="InterPro"/>
</dbReference>
<evidence type="ECO:0000313" key="4">
    <source>
        <dbReference type="EMBL" id="SHH90654.1"/>
    </source>
</evidence>
<dbReference type="InterPro" id="IPR000160">
    <property type="entry name" value="GGDEF_dom"/>
</dbReference>
<evidence type="ECO:0000313" key="5">
    <source>
        <dbReference type="Proteomes" id="UP000184447"/>
    </source>
</evidence>
<dbReference type="CDD" id="cd01948">
    <property type="entry name" value="EAL"/>
    <property type="match status" value="1"/>
</dbReference>
<dbReference type="Pfam" id="PF00563">
    <property type="entry name" value="EAL"/>
    <property type="match status" value="1"/>
</dbReference>
<keyword evidence="1" id="KW-1133">Transmembrane helix</keyword>
<dbReference type="Pfam" id="PF00990">
    <property type="entry name" value="GGDEF"/>
    <property type="match status" value="1"/>
</dbReference>
<keyword evidence="5" id="KW-1185">Reference proteome</keyword>
<dbReference type="PANTHER" id="PTHR33121">
    <property type="entry name" value="CYCLIC DI-GMP PHOSPHODIESTERASE PDEF"/>
    <property type="match status" value="1"/>
</dbReference>
<dbReference type="SUPFAM" id="SSF141868">
    <property type="entry name" value="EAL domain-like"/>
    <property type="match status" value="1"/>
</dbReference>
<feature type="domain" description="EAL" evidence="2">
    <location>
        <begin position="380"/>
        <end position="623"/>
    </location>
</feature>
<dbReference type="SUPFAM" id="SSF55073">
    <property type="entry name" value="Nucleotide cyclase"/>
    <property type="match status" value="1"/>
</dbReference>
<sequence length="623" mass="72433">MRKIVGFYKQISVANKNIFVLMMTILPFILGIGISMHKNPEMRYFGAAINISGSQRMRTMLISNFSQKIGTEYLENNEENVDSIRKLLESEVFIYEEYMEALVYGDESIKLDKNKYDNIVSEINKLLPLTDKYIEVTKNIISDPSDMESIDFIVDNSLELKDEVDKIVGLYEKQYEIEVKIQKNINIWIVIISIILTGFGFVLTKKIKQNEKFAKFDYLTGLKNKSEIYVDLKGKDVRKYSAFFIDLDKFKLVNDTFGHLIGDEIIIKVANRIQKLFEFNSVYRYGGDEFLVLRESENIDEVNLFNERLMKNIKVEMGQPFIDSKGRKHYLSFSMGIVTNNAGLKSFEKLIEFSDDLMYDSKNYPNKVSICDTVEKAEYRIELKNDTMKVMQNKEIFAKFQPIYDLNKNIKGLETLARWKHKGKIINPINFIPIIYRNGFIEEFDLYMIKHAGLIYKEIFSKNPIHNDFFYSINITKDTLYNFNINGMLSALRESPIPRDKIIIEVLEEVIIDKDVIDKLEILHEKGFKIAIDDFSAGNTSIDSLKIKYISFIKIAKSITDELIGNEYNIKLLDKLVVLIHSLDKKVVVEGVETKEQFDLLSKLKVDLIQGYYLSKPRDPKDL</sequence>
<dbReference type="InterPro" id="IPR043128">
    <property type="entry name" value="Rev_trsase/Diguanyl_cyclase"/>
</dbReference>
<evidence type="ECO:0000259" key="3">
    <source>
        <dbReference type="PROSITE" id="PS50887"/>
    </source>
</evidence>
<dbReference type="RefSeq" id="WP_073339396.1">
    <property type="nucleotide sequence ID" value="NZ_FQXM01000020.1"/>
</dbReference>
<keyword evidence="1" id="KW-0812">Transmembrane</keyword>
<dbReference type="AlphaFoldDB" id="A0A1M5WU81"/>
<dbReference type="PANTHER" id="PTHR33121:SF71">
    <property type="entry name" value="OXYGEN SENSOR PROTEIN DOSP"/>
    <property type="match status" value="1"/>
</dbReference>
<dbReference type="SMART" id="SM00052">
    <property type="entry name" value="EAL"/>
    <property type="match status" value="1"/>
</dbReference>
<dbReference type="Gene3D" id="3.30.70.270">
    <property type="match status" value="1"/>
</dbReference>
<gene>
    <name evidence="4" type="ORF">SAMN02745207_03096</name>
</gene>
<keyword evidence="1" id="KW-0472">Membrane</keyword>
<dbReference type="InterPro" id="IPR029787">
    <property type="entry name" value="Nucleotide_cyclase"/>
</dbReference>
<dbReference type="NCBIfam" id="TIGR00254">
    <property type="entry name" value="GGDEF"/>
    <property type="match status" value="1"/>
</dbReference>
<protein>
    <submittedName>
        <fullName evidence="4">Diguanylate cyclase (GGDEF) domain-containing protein</fullName>
    </submittedName>
</protein>